<dbReference type="Pfam" id="PF13727">
    <property type="entry name" value="CoA_binding_3"/>
    <property type="match status" value="1"/>
</dbReference>
<keyword evidence="2" id="KW-0812">Transmembrane</keyword>
<proteinExistence type="inferred from homology"/>
<sequence>MQEKKTYKIHRTRNSIIVFLVLCDIVSVFLSLYFAVCIRFESLSPAFGTNLLWLAWPLLSVLFCVLFYLFRLYHSMWRYSGISEGLRIIASVVIGSAICFGCDLAFDLHIPLSIQMLFSLLLMVFLCVSRFGYRAVRHLSIRKNSKSPARASLLVVGAGSGAAMIIAQMRGYGRYRDIVAVDDDANKQKMRIQGVEVVGFVRDIPRIVTQRSVSDIIVAIPSLKGEKLSEILDLCRKTGCRVRILPLIQEMDTEKKKGAPPLREIRVNDILFREEVQLDMDSIGVYLNGKDVLVTGGGGSIGSEICRQAARFNIKSLTIFDIYENTAYELHCELKRQYGDALDVKIRIGSVREIERLKQVFCEVHPQIVFHAAAHKHVPLMEDCPLEAIKNNVQGTLNTLQAANEAGVERFVNLSTDKAVNPTSIMGATKRLTEMAVQSFAKKTGMKCMSVRFGNVLGSHGSVIPLMENQIRNGGPVTVTHPDIVRYFMTIPEAAQLVLQAGALANSGSVYVLDMGKPVKIMELAKTLIHFYGYEPDVDIPIEIIGLRPGEKLYEELAMAEEKERLDTTAHNRIFKLGPGETSFDLELFEQMLTLANNNDMDAIGRLKQIVTTYQPWCDRDR</sequence>
<feature type="transmembrane region" description="Helical" evidence="2">
    <location>
        <begin position="51"/>
        <end position="73"/>
    </location>
</feature>
<dbReference type="Pfam" id="PF02719">
    <property type="entry name" value="Polysacc_synt_2"/>
    <property type="match status" value="1"/>
</dbReference>
<dbReference type="CDD" id="cd05237">
    <property type="entry name" value="UDP_invert_4-6DH_SDR_e"/>
    <property type="match status" value="1"/>
</dbReference>
<evidence type="ECO:0000313" key="5">
    <source>
        <dbReference type="Proteomes" id="UP000070366"/>
    </source>
</evidence>
<dbReference type="SUPFAM" id="SSF51735">
    <property type="entry name" value="NAD(P)-binding Rossmann-fold domains"/>
    <property type="match status" value="1"/>
</dbReference>
<name>A0A136Q784_9FIRM</name>
<dbReference type="InterPro" id="IPR029063">
    <property type="entry name" value="SAM-dependent_MTases_sf"/>
</dbReference>
<feature type="domain" description="Polysaccharide biosynthesis protein CapD-like" evidence="3">
    <location>
        <begin position="292"/>
        <end position="575"/>
    </location>
</feature>
<dbReference type="InterPro" id="IPR051203">
    <property type="entry name" value="Polysaccharide_Synthase-Rel"/>
</dbReference>
<protein>
    <submittedName>
        <fullName evidence="4">Putative epimerase/dehydratase WbiI</fullName>
    </submittedName>
</protein>
<accession>A0A136Q784</accession>
<dbReference type="KEGG" id="cmiu:B1H56_09930"/>
<dbReference type="SUPFAM" id="SSF53335">
    <property type="entry name" value="S-adenosyl-L-methionine-dependent methyltransferases"/>
    <property type="match status" value="1"/>
</dbReference>
<gene>
    <name evidence="4" type="ORF">HMPREF3293_00576</name>
</gene>
<evidence type="ECO:0000259" key="3">
    <source>
        <dbReference type="Pfam" id="PF02719"/>
    </source>
</evidence>
<dbReference type="EMBL" id="LSZW01000040">
    <property type="protein sequence ID" value="KXK66533.1"/>
    <property type="molecule type" value="Genomic_DNA"/>
</dbReference>
<evidence type="ECO:0000256" key="1">
    <source>
        <dbReference type="ARBA" id="ARBA00007430"/>
    </source>
</evidence>
<feature type="transmembrane region" description="Helical" evidence="2">
    <location>
        <begin position="112"/>
        <end position="131"/>
    </location>
</feature>
<comment type="similarity">
    <text evidence="1">Belongs to the polysaccharide synthase family.</text>
</comment>
<dbReference type="STRING" id="626937.HMPREF3293_00576"/>
<dbReference type="Proteomes" id="UP000070366">
    <property type="component" value="Unassembled WGS sequence"/>
</dbReference>
<comment type="caution">
    <text evidence="4">The sequence shown here is derived from an EMBL/GenBank/DDBJ whole genome shotgun (WGS) entry which is preliminary data.</text>
</comment>
<keyword evidence="5" id="KW-1185">Reference proteome</keyword>
<dbReference type="AlphaFoldDB" id="A0A136Q784"/>
<evidence type="ECO:0000256" key="2">
    <source>
        <dbReference type="SAM" id="Phobius"/>
    </source>
</evidence>
<dbReference type="RefSeq" id="WP_066522631.1">
    <property type="nucleotide sequence ID" value="NZ_CABMOF010000009.1"/>
</dbReference>
<dbReference type="PANTHER" id="PTHR43318">
    <property type="entry name" value="UDP-N-ACETYLGLUCOSAMINE 4,6-DEHYDRATASE"/>
    <property type="match status" value="1"/>
</dbReference>
<reference evidence="4 5" key="1">
    <citation type="submission" date="2016-02" db="EMBL/GenBank/DDBJ databases">
        <authorList>
            <person name="Wen L."/>
            <person name="He K."/>
            <person name="Yang H."/>
        </authorList>
    </citation>
    <scope>NUCLEOTIDE SEQUENCE [LARGE SCALE GENOMIC DNA]</scope>
    <source>
        <strain evidence="4 5">DSM 22607</strain>
    </source>
</reference>
<dbReference type="InterPro" id="IPR036291">
    <property type="entry name" value="NAD(P)-bd_dom_sf"/>
</dbReference>
<feature type="transmembrane region" description="Helical" evidence="2">
    <location>
        <begin position="151"/>
        <end position="169"/>
    </location>
</feature>
<keyword evidence="2" id="KW-0472">Membrane</keyword>
<feature type="transmembrane region" description="Helical" evidence="2">
    <location>
        <begin position="85"/>
        <end position="106"/>
    </location>
</feature>
<dbReference type="InterPro" id="IPR003869">
    <property type="entry name" value="Polysac_CapD-like"/>
</dbReference>
<keyword evidence="2" id="KW-1133">Transmembrane helix</keyword>
<dbReference type="PATRIC" id="fig|626937.4.peg.567"/>
<dbReference type="Gene3D" id="3.40.50.720">
    <property type="entry name" value="NAD(P)-binding Rossmann-like Domain"/>
    <property type="match status" value="2"/>
</dbReference>
<dbReference type="PANTHER" id="PTHR43318:SF1">
    <property type="entry name" value="POLYSACCHARIDE BIOSYNTHESIS PROTEIN EPSC-RELATED"/>
    <property type="match status" value="1"/>
</dbReference>
<organism evidence="4 5">
    <name type="scientific">Christensenella minuta</name>
    <dbReference type="NCBI Taxonomy" id="626937"/>
    <lineage>
        <taxon>Bacteria</taxon>
        <taxon>Bacillati</taxon>
        <taxon>Bacillota</taxon>
        <taxon>Clostridia</taxon>
        <taxon>Christensenellales</taxon>
        <taxon>Christensenellaceae</taxon>
        <taxon>Christensenella</taxon>
    </lineage>
</organism>
<dbReference type="OrthoDB" id="9803111at2"/>
<evidence type="ECO:0000313" key="4">
    <source>
        <dbReference type="EMBL" id="KXK66533.1"/>
    </source>
</evidence>
<feature type="transmembrane region" description="Helical" evidence="2">
    <location>
        <begin position="16"/>
        <end position="36"/>
    </location>
</feature>